<keyword evidence="2" id="KW-1185">Reference proteome</keyword>
<comment type="caution">
    <text evidence="1">The sequence shown here is derived from an EMBL/GenBank/DDBJ whole genome shotgun (WGS) entry which is preliminary data.</text>
</comment>
<accession>A0ABS4JQ41</accession>
<evidence type="ECO:0000313" key="1">
    <source>
        <dbReference type="EMBL" id="MBP2017647.1"/>
    </source>
</evidence>
<gene>
    <name evidence="1" type="ORF">J2Z79_001032</name>
</gene>
<dbReference type="EMBL" id="JAGGLG010000006">
    <property type="protein sequence ID" value="MBP2017647.1"/>
    <property type="molecule type" value="Genomic_DNA"/>
</dbReference>
<evidence type="ECO:0008006" key="3">
    <source>
        <dbReference type="Google" id="ProtNLM"/>
    </source>
</evidence>
<evidence type="ECO:0000313" key="2">
    <source>
        <dbReference type="Proteomes" id="UP001519289"/>
    </source>
</evidence>
<organism evidence="1 2">
    <name type="scientific">Symbiobacterium terraclitae</name>
    <dbReference type="NCBI Taxonomy" id="557451"/>
    <lineage>
        <taxon>Bacteria</taxon>
        <taxon>Bacillati</taxon>
        <taxon>Bacillota</taxon>
        <taxon>Clostridia</taxon>
        <taxon>Eubacteriales</taxon>
        <taxon>Symbiobacteriaceae</taxon>
        <taxon>Symbiobacterium</taxon>
    </lineage>
</organism>
<proteinExistence type="predicted"/>
<dbReference type="Proteomes" id="UP001519289">
    <property type="component" value="Unassembled WGS sequence"/>
</dbReference>
<name>A0ABS4JQ41_9FIRM</name>
<protein>
    <recommendedName>
        <fullName evidence="3">Spo0E like sporulation regulatory protein</fullName>
    </recommendedName>
</protein>
<dbReference type="RefSeq" id="WP_209465785.1">
    <property type="nucleotide sequence ID" value="NZ_JAGGLG010000006.1"/>
</dbReference>
<sequence>MGLDRQAQERIETLRMQLYDGLRGSLDPRQVDGLLPISQELDRLSVALLRARWQRTACTDALPAPNGQDSGQKL</sequence>
<reference evidence="1 2" key="1">
    <citation type="submission" date="2021-03" db="EMBL/GenBank/DDBJ databases">
        <title>Genomic Encyclopedia of Type Strains, Phase IV (KMG-IV): sequencing the most valuable type-strain genomes for metagenomic binning, comparative biology and taxonomic classification.</title>
        <authorList>
            <person name="Goeker M."/>
        </authorList>
    </citation>
    <scope>NUCLEOTIDE SEQUENCE [LARGE SCALE GENOMIC DNA]</scope>
    <source>
        <strain evidence="1 2">DSM 27138</strain>
    </source>
</reference>